<evidence type="ECO:0000313" key="4">
    <source>
        <dbReference type="Proteomes" id="UP001199469"/>
    </source>
</evidence>
<feature type="transmembrane region" description="Helical" evidence="2">
    <location>
        <begin position="173"/>
        <end position="194"/>
    </location>
</feature>
<evidence type="ECO:0000256" key="2">
    <source>
        <dbReference type="SAM" id="Phobius"/>
    </source>
</evidence>
<gene>
    <name evidence="3" type="ORF">LQ327_32685</name>
</gene>
<protein>
    <recommendedName>
        <fullName evidence="5">Capsular polysaccharide biosynthesis protein</fullName>
    </recommendedName>
</protein>
<evidence type="ECO:0000313" key="3">
    <source>
        <dbReference type="EMBL" id="MCD2198137.1"/>
    </source>
</evidence>
<feature type="compositionally biased region" description="Pro residues" evidence="1">
    <location>
        <begin position="218"/>
        <end position="242"/>
    </location>
</feature>
<keyword evidence="2" id="KW-1133">Transmembrane helix</keyword>
<evidence type="ECO:0008006" key="5">
    <source>
        <dbReference type="Google" id="ProtNLM"/>
    </source>
</evidence>
<dbReference type="EMBL" id="JAJNDB010000011">
    <property type="protein sequence ID" value="MCD2198137.1"/>
    <property type="molecule type" value="Genomic_DNA"/>
</dbReference>
<keyword evidence="2" id="KW-0472">Membrane</keyword>
<accession>A0ABS8PIM5</accession>
<proteinExistence type="predicted"/>
<comment type="caution">
    <text evidence="3">The sequence shown here is derived from an EMBL/GenBank/DDBJ whole genome shotgun (WGS) entry which is preliminary data.</text>
</comment>
<keyword evidence="2" id="KW-0812">Transmembrane</keyword>
<sequence length="276" mass="27307">MAPPARFPAARTMRRLLVLGALLGALIGLFAGLLLDRSTVSSESQIVFSVGTGINGSADAAATENQYLGNRMTTYAELTQSDRVLGPAARQLGTTVDALRPLVTASATSGNTTLTLATRSADPEAAAAATRAVDGSLISTITAIETSPGLAPPIVGAVTSPPTVPAAPFTPPLGLAVAAGAVAGLVVALLAAAARATGLPQRATRAVLRWVFSTPAGAEPPRPPRPLGPPRPSSPPGPPAPVVPGTLSVPEQVRADSASDTGPSSAASTPTVGASG</sequence>
<evidence type="ECO:0000256" key="1">
    <source>
        <dbReference type="SAM" id="MobiDB-lite"/>
    </source>
</evidence>
<name>A0ABS8PIM5_9PSEU</name>
<reference evidence="3 4" key="1">
    <citation type="submission" date="2021-11" db="EMBL/GenBank/DDBJ databases">
        <title>Draft genome sequence of Actinomycetospora sp. SF1 isolated from the rhizosphere soil.</title>
        <authorList>
            <person name="Duangmal K."/>
            <person name="Chantavorakit T."/>
        </authorList>
    </citation>
    <scope>NUCLEOTIDE SEQUENCE [LARGE SCALE GENOMIC DNA]</scope>
    <source>
        <strain evidence="3 4">TBRC 5722</strain>
    </source>
</reference>
<feature type="compositionally biased region" description="Polar residues" evidence="1">
    <location>
        <begin position="258"/>
        <end position="276"/>
    </location>
</feature>
<feature type="region of interest" description="Disordered" evidence="1">
    <location>
        <begin position="215"/>
        <end position="276"/>
    </location>
</feature>
<organism evidence="3 4">
    <name type="scientific">Actinomycetospora endophytica</name>
    <dbReference type="NCBI Taxonomy" id="2291215"/>
    <lineage>
        <taxon>Bacteria</taxon>
        <taxon>Bacillati</taxon>
        <taxon>Actinomycetota</taxon>
        <taxon>Actinomycetes</taxon>
        <taxon>Pseudonocardiales</taxon>
        <taxon>Pseudonocardiaceae</taxon>
        <taxon>Actinomycetospora</taxon>
    </lineage>
</organism>
<keyword evidence="4" id="KW-1185">Reference proteome</keyword>
<dbReference type="Proteomes" id="UP001199469">
    <property type="component" value="Unassembled WGS sequence"/>
</dbReference>
<dbReference type="RefSeq" id="WP_230740804.1">
    <property type="nucleotide sequence ID" value="NZ_JAJNDB010000011.1"/>
</dbReference>